<dbReference type="Gene3D" id="2.60.120.10">
    <property type="entry name" value="Jelly Rolls"/>
    <property type="match status" value="2"/>
</dbReference>
<dbReference type="SUPFAM" id="SSF51182">
    <property type="entry name" value="RmlC-like cupins"/>
    <property type="match status" value="1"/>
</dbReference>
<dbReference type="OrthoDB" id="10261807at2759"/>
<comment type="cofactor">
    <cofactor evidence="2">
        <name>Fe cation</name>
        <dbReference type="ChEBI" id="CHEBI:24875"/>
    </cofactor>
    <text evidence="2">Binds 1 Fe cation per subunit.</text>
</comment>
<dbReference type="EMBL" id="ML213599">
    <property type="protein sequence ID" value="TFK39553.1"/>
    <property type="molecule type" value="Genomic_DNA"/>
</dbReference>
<evidence type="ECO:0000256" key="3">
    <source>
        <dbReference type="RuleBase" id="RU003457"/>
    </source>
</evidence>
<protein>
    <submittedName>
        <fullName evidence="5">Pirin domain-protein domain-containing protein-containing protein</fullName>
    </submittedName>
</protein>
<dbReference type="Pfam" id="PF02678">
    <property type="entry name" value="Pirin"/>
    <property type="match status" value="1"/>
</dbReference>
<dbReference type="PANTHER" id="PTHR43212">
    <property type="entry name" value="QUERCETIN 2,3-DIOXYGENASE"/>
    <property type="match status" value="1"/>
</dbReference>
<feature type="binding site" evidence="2">
    <location>
        <position position="107"/>
    </location>
    <ligand>
        <name>Fe cation</name>
        <dbReference type="ChEBI" id="CHEBI:24875"/>
    </ligand>
</feature>
<feature type="binding site" evidence="2">
    <location>
        <position position="61"/>
    </location>
    <ligand>
        <name>Fe cation</name>
        <dbReference type="ChEBI" id="CHEBI:24875"/>
    </ligand>
</feature>
<keyword evidence="2" id="KW-0479">Metal-binding</keyword>
<dbReference type="PANTHER" id="PTHR43212:SF3">
    <property type="entry name" value="QUERCETIN 2,3-DIOXYGENASE"/>
    <property type="match status" value="1"/>
</dbReference>
<keyword evidence="6" id="KW-1185">Reference proteome</keyword>
<feature type="binding site" evidence="2">
    <location>
        <position position="105"/>
    </location>
    <ligand>
        <name>Fe cation</name>
        <dbReference type="ChEBI" id="CHEBI:24875"/>
    </ligand>
</feature>
<dbReference type="GO" id="GO:0046872">
    <property type="term" value="F:metal ion binding"/>
    <property type="evidence" value="ECO:0007669"/>
    <property type="project" value="UniProtKB-KW"/>
</dbReference>
<sequence>MTSMKFTPRRSEERGHADHDWLKTFHTFSFAMYQDQKNELFGPLRVINEDRVAPRTGFGTHSHREFEIFSYIVSGELEHKDSMGNTEILKRGDLQLTSAGTGISHSEKAHGSKQVHFLQIWSLPSTSRLQPKYFTRHFPDSEKEDKWAKVVAPAWAKGVAANERDGAGPAPVQSALTLYASLISTGKTLERPLEGKKGYVHVIQKSGYKEGSAEGATVRISNGGEELVLREGDGAYVFVGKKGDVLSVENVGDRVAEVLVFDLE</sequence>
<dbReference type="InterPro" id="IPR012093">
    <property type="entry name" value="Pirin"/>
</dbReference>
<evidence type="ECO:0000259" key="4">
    <source>
        <dbReference type="Pfam" id="PF02678"/>
    </source>
</evidence>
<keyword evidence="2" id="KW-0408">Iron</keyword>
<dbReference type="CDD" id="cd02910">
    <property type="entry name" value="cupin_Yhhw_N"/>
    <property type="match status" value="1"/>
</dbReference>
<proteinExistence type="inferred from homology"/>
<evidence type="ECO:0000256" key="1">
    <source>
        <dbReference type="ARBA" id="ARBA00008416"/>
    </source>
</evidence>
<feature type="binding site" evidence="2">
    <location>
        <position position="63"/>
    </location>
    <ligand>
        <name>Fe cation</name>
        <dbReference type="ChEBI" id="CHEBI:24875"/>
    </ligand>
</feature>
<dbReference type="PIRSF" id="PIRSF006232">
    <property type="entry name" value="Pirin"/>
    <property type="match status" value="1"/>
</dbReference>
<feature type="domain" description="Pirin N-terminal" evidence="4">
    <location>
        <begin position="13"/>
        <end position="121"/>
    </location>
</feature>
<accession>A0A5C3M468</accession>
<dbReference type="InterPro" id="IPR011051">
    <property type="entry name" value="RmlC_Cupin_sf"/>
</dbReference>
<gene>
    <name evidence="5" type="ORF">BDQ12DRAFT_603606</name>
</gene>
<dbReference type="InterPro" id="IPR003829">
    <property type="entry name" value="Pirin_N_dom"/>
</dbReference>
<evidence type="ECO:0000313" key="5">
    <source>
        <dbReference type="EMBL" id="TFK39553.1"/>
    </source>
</evidence>
<reference evidence="5 6" key="1">
    <citation type="journal article" date="2019" name="Nat. Ecol. Evol.">
        <title>Megaphylogeny resolves global patterns of mushroom evolution.</title>
        <authorList>
            <person name="Varga T."/>
            <person name="Krizsan K."/>
            <person name="Foldi C."/>
            <person name="Dima B."/>
            <person name="Sanchez-Garcia M."/>
            <person name="Sanchez-Ramirez S."/>
            <person name="Szollosi G.J."/>
            <person name="Szarkandi J.G."/>
            <person name="Papp V."/>
            <person name="Albert L."/>
            <person name="Andreopoulos W."/>
            <person name="Angelini C."/>
            <person name="Antonin V."/>
            <person name="Barry K.W."/>
            <person name="Bougher N.L."/>
            <person name="Buchanan P."/>
            <person name="Buyck B."/>
            <person name="Bense V."/>
            <person name="Catcheside P."/>
            <person name="Chovatia M."/>
            <person name="Cooper J."/>
            <person name="Damon W."/>
            <person name="Desjardin D."/>
            <person name="Finy P."/>
            <person name="Geml J."/>
            <person name="Haridas S."/>
            <person name="Hughes K."/>
            <person name="Justo A."/>
            <person name="Karasinski D."/>
            <person name="Kautmanova I."/>
            <person name="Kiss B."/>
            <person name="Kocsube S."/>
            <person name="Kotiranta H."/>
            <person name="LaButti K.M."/>
            <person name="Lechner B.E."/>
            <person name="Liimatainen K."/>
            <person name="Lipzen A."/>
            <person name="Lukacs Z."/>
            <person name="Mihaltcheva S."/>
            <person name="Morgado L.N."/>
            <person name="Niskanen T."/>
            <person name="Noordeloos M.E."/>
            <person name="Ohm R.A."/>
            <person name="Ortiz-Santana B."/>
            <person name="Ovrebo C."/>
            <person name="Racz N."/>
            <person name="Riley R."/>
            <person name="Savchenko A."/>
            <person name="Shiryaev A."/>
            <person name="Soop K."/>
            <person name="Spirin V."/>
            <person name="Szebenyi C."/>
            <person name="Tomsovsky M."/>
            <person name="Tulloss R.E."/>
            <person name="Uehling J."/>
            <person name="Grigoriev I.V."/>
            <person name="Vagvolgyi C."/>
            <person name="Papp T."/>
            <person name="Martin F.M."/>
            <person name="Miettinen O."/>
            <person name="Hibbett D.S."/>
            <person name="Nagy L.G."/>
        </authorList>
    </citation>
    <scope>NUCLEOTIDE SEQUENCE [LARGE SCALE GENOMIC DNA]</scope>
    <source>
        <strain evidence="5 6">CBS 166.37</strain>
    </source>
</reference>
<dbReference type="Proteomes" id="UP000308652">
    <property type="component" value="Unassembled WGS sequence"/>
</dbReference>
<dbReference type="STRING" id="68775.A0A5C3M468"/>
<organism evidence="5 6">
    <name type="scientific">Crucibulum laeve</name>
    <dbReference type="NCBI Taxonomy" id="68775"/>
    <lineage>
        <taxon>Eukaryota</taxon>
        <taxon>Fungi</taxon>
        <taxon>Dikarya</taxon>
        <taxon>Basidiomycota</taxon>
        <taxon>Agaricomycotina</taxon>
        <taxon>Agaricomycetes</taxon>
        <taxon>Agaricomycetidae</taxon>
        <taxon>Agaricales</taxon>
        <taxon>Agaricineae</taxon>
        <taxon>Nidulariaceae</taxon>
        <taxon>Crucibulum</taxon>
    </lineage>
</organism>
<comment type="similarity">
    <text evidence="1 3">Belongs to the pirin family.</text>
</comment>
<dbReference type="InterPro" id="IPR014710">
    <property type="entry name" value="RmlC-like_jellyroll"/>
</dbReference>
<evidence type="ECO:0000256" key="2">
    <source>
        <dbReference type="PIRSR" id="PIRSR006232-1"/>
    </source>
</evidence>
<dbReference type="AlphaFoldDB" id="A0A5C3M468"/>
<evidence type="ECO:0000313" key="6">
    <source>
        <dbReference type="Proteomes" id="UP000308652"/>
    </source>
</evidence>
<name>A0A5C3M468_9AGAR</name>